<dbReference type="NCBIfam" id="TIGR02610">
    <property type="entry name" value="PHA_gran_rgn"/>
    <property type="match status" value="1"/>
</dbReference>
<protein>
    <submittedName>
        <fullName evidence="1">Polyhydroxyalkanoic acid system family protein</fullName>
    </submittedName>
</protein>
<dbReference type="RefSeq" id="WP_269035908.1">
    <property type="nucleotide sequence ID" value="NZ_CP114040.1"/>
</dbReference>
<dbReference type="Proteomes" id="UP001164459">
    <property type="component" value="Chromosome"/>
</dbReference>
<evidence type="ECO:0000313" key="2">
    <source>
        <dbReference type="Proteomes" id="UP001164459"/>
    </source>
</evidence>
<organism evidence="1 2">
    <name type="scientific">Nannocystis punicea</name>
    <dbReference type="NCBI Taxonomy" id="2995304"/>
    <lineage>
        <taxon>Bacteria</taxon>
        <taxon>Pseudomonadati</taxon>
        <taxon>Myxococcota</taxon>
        <taxon>Polyangia</taxon>
        <taxon>Nannocystales</taxon>
        <taxon>Nannocystaceae</taxon>
        <taxon>Nannocystis</taxon>
    </lineage>
</organism>
<sequence length="119" mass="13095">MRRVGVGPGLSVVECTSRVMLQVMANISIRRPNALGKAMARQKTESLALSMEAKLGIRWHWKGDQLNFDTPRGAARGTSGTVSVDDTSVRVEIDLPLVLRGFRGAVEGKIHDELDRLLR</sequence>
<dbReference type="Pfam" id="PF09650">
    <property type="entry name" value="PHA_gran_rgn"/>
    <property type="match status" value="1"/>
</dbReference>
<proteinExistence type="predicted"/>
<dbReference type="InterPro" id="IPR013433">
    <property type="entry name" value="PHA_gran_rgn"/>
</dbReference>
<accession>A0ABY7H2S7</accession>
<reference evidence="1" key="1">
    <citation type="submission" date="2022-11" db="EMBL/GenBank/DDBJ databases">
        <title>Minimal conservation of predation-associated metabolite biosynthetic gene clusters underscores biosynthetic potential of Myxococcota including descriptions for ten novel species: Archangium lansinium sp. nov., Myxococcus landrumus sp. nov., Nannocystis bai.</title>
        <authorList>
            <person name="Ahearne A."/>
            <person name="Stevens C."/>
            <person name="Dowd S."/>
        </authorList>
    </citation>
    <scope>NUCLEOTIDE SEQUENCE</scope>
    <source>
        <strain evidence="1">Fl3</strain>
    </source>
</reference>
<gene>
    <name evidence="1" type="ORF">O0S08_46140</name>
</gene>
<name>A0ABY7H2S7_9BACT</name>
<dbReference type="EMBL" id="CP114040">
    <property type="protein sequence ID" value="WAS93569.1"/>
    <property type="molecule type" value="Genomic_DNA"/>
</dbReference>
<keyword evidence="2" id="KW-1185">Reference proteome</keyword>
<evidence type="ECO:0000313" key="1">
    <source>
        <dbReference type="EMBL" id="WAS93569.1"/>
    </source>
</evidence>